<dbReference type="Proteomes" id="UP001140949">
    <property type="component" value="Unassembled WGS sequence"/>
</dbReference>
<proteinExistence type="predicted"/>
<organism evidence="3 5">
    <name type="scientific">Iris pallida</name>
    <name type="common">Sweet iris</name>
    <dbReference type="NCBI Taxonomy" id="29817"/>
    <lineage>
        <taxon>Eukaryota</taxon>
        <taxon>Viridiplantae</taxon>
        <taxon>Streptophyta</taxon>
        <taxon>Embryophyta</taxon>
        <taxon>Tracheophyta</taxon>
        <taxon>Spermatophyta</taxon>
        <taxon>Magnoliopsida</taxon>
        <taxon>Liliopsida</taxon>
        <taxon>Asparagales</taxon>
        <taxon>Iridaceae</taxon>
        <taxon>Iridoideae</taxon>
        <taxon>Irideae</taxon>
        <taxon>Iris</taxon>
    </lineage>
</organism>
<reference evidence="3" key="1">
    <citation type="journal article" date="2023" name="GigaByte">
        <title>Genome assembly of the bearded iris, Iris pallida Lam.</title>
        <authorList>
            <person name="Bruccoleri R.E."/>
            <person name="Oakeley E.J."/>
            <person name="Faust A.M.E."/>
            <person name="Altorfer M."/>
            <person name="Dessus-Babus S."/>
            <person name="Burckhardt D."/>
            <person name="Oertli M."/>
            <person name="Naumann U."/>
            <person name="Petersen F."/>
            <person name="Wong J."/>
        </authorList>
    </citation>
    <scope>NUCLEOTIDE SEQUENCE</scope>
    <source>
        <strain evidence="3">GSM-AAB239-AS_SAM_17_03QT</strain>
    </source>
</reference>
<evidence type="ECO:0000256" key="1">
    <source>
        <dbReference type="SAM" id="MobiDB-lite"/>
    </source>
</evidence>
<protein>
    <submittedName>
        <fullName evidence="3">Uncharacterized protein</fullName>
    </submittedName>
</protein>
<dbReference type="AlphaFoldDB" id="A0AAX6GTB8"/>
<evidence type="ECO:0000313" key="3">
    <source>
        <dbReference type="EMBL" id="KAJ6831577.1"/>
    </source>
</evidence>
<accession>A0AAX6GTB8</accession>
<reference evidence="3" key="2">
    <citation type="submission" date="2023-04" db="EMBL/GenBank/DDBJ databases">
        <authorList>
            <person name="Bruccoleri R.E."/>
            <person name="Oakeley E.J."/>
            <person name="Faust A.-M."/>
            <person name="Dessus-Babus S."/>
            <person name="Altorfer M."/>
            <person name="Burckhardt D."/>
            <person name="Oertli M."/>
            <person name="Naumann U."/>
            <person name="Petersen F."/>
            <person name="Wong J."/>
        </authorList>
    </citation>
    <scope>NUCLEOTIDE SEQUENCE</scope>
    <source>
        <strain evidence="3">GSM-AAB239-AS_SAM_17_03QT</strain>
        <tissue evidence="3">Leaf</tissue>
    </source>
</reference>
<gene>
    <name evidence="4" type="ORF">M6B38_307780</name>
    <name evidence="3" type="ORF">M6B38_348300</name>
</gene>
<keyword evidence="2" id="KW-1133">Transmembrane helix</keyword>
<dbReference type="PANTHER" id="PTHR36760">
    <property type="entry name" value="ACIDIC LEUCINE-RICH NUCLEAR PHOSPHOPROTEIN 32 FAMILY B PROTEIN"/>
    <property type="match status" value="1"/>
</dbReference>
<evidence type="ECO:0000313" key="5">
    <source>
        <dbReference type="Proteomes" id="UP001140949"/>
    </source>
</evidence>
<sequence length="318" mass="36008">MSELCSSSDTCHLLYTLLLDYLLLLVAFLTSHPIHSAYFLFFSPYLLPLVSFLSPLILSTSILLLLLFLFLHSTHEPHEANGNAAPLLDQLGSTVVAFIGNVFEWEFETMHDVYNDVGIISCEGEDDDIFLDSSEKELFDTEVAHSETDCRVKEVQEENLQRASSSVPADSPSWTRVGEEHGGGGSGRAKESLQRDGSMRKEKEWKRTLACKLYEERMTFKLCEDRTVVDGAEEMDLLWEAYEVDATENTKKQTHRLEEEEDGDEEEEESVNLCCLQALRLSTGKMNLGVRRPNLEKFSRAFKGIGLFRGSGRRSRKC</sequence>
<comment type="caution">
    <text evidence="3">The sequence shown here is derived from an EMBL/GenBank/DDBJ whole genome shotgun (WGS) entry which is preliminary data.</text>
</comment>
<dbReference type="PANTHER" id="PTHR36760:SF1">
    <property type="entry name" value="ACIDIC LEUCINE-RICH NUCLEAR PHOSPHOPROTEIN 32 FAMILY B PROTEIN"/>
    <property type="match status" value="1"/>
</dbReference>
<keyword evidence="2" id="KW-0472">Membrane</keyword>
<feature type="region of interest" description="Disordered" evidence="1">
    <location>
        <begin position="157"/>
        <end position="200"/>
    </location>
</feature>
<feature type="compositionally biased region" description="Basic and acidic residues" evidence="1">
    <location>
        <begin position="249"/>
        <end position="258"/>
    </location>
</feature>
<feature type="transmembrane region" description="Helical" evidence="2">
    <location>
        <begin position="46"/>
        <end position="71"/>
    </location>
</feature>
<dbReference type="EMBL" id="JANAVB010016600">
    <property type="protein sequence ID" value="KAJ6831577.1"/>
    <property type="molecule type" value="Genomic_DNA"/>
</dbReference>
<evidence type="ECO:0000256" key="2">
    <source>
        <dbReference type="SAM" id="Phobius"/>
    </source>
</evidence>
<feature type="transmembrane region" description="Helical" evidence="2">
    <location>
        <begin position="12"/>
        <end position="34"/>
    </location>
</feature>
<name>A0AAX6GTB8_IRIPA</name>
<feature type="compositionally biased region" description="Polar residues" evidence="1">
    <location>
        <begin position="161"/>
        <end position="174"/>
    </location>
</feature>
<feature type="compositionally biased region" description="Basic and acidic residues" evidence="1">
    <location>
        <begin position="177"/>
        <end position="200"/>
    </location>
</feature>
<keyword evidence="5" id="KW-1185">Reference proteome</keyword>
<feature type="compositionally biased region" description="Acidic residues" evidence="1">
    <location>
        <begin position="259"/>
        <end position="269"/>
    </location>
</feature>
<dbReference type="EMBL" id="JANAVB010008798">
    <property type="protein sequence ID" value="KAJ6841277.1"/>
    <property type="molecule type" value="Genomic_DNA"/>
</dbReference>
<evidence type="ECO:0000313" key="4">
    <source>
        <dbReference type="EMBL" id="KAJ6841277.1"/>
    </source>
</evidence>
<keyword evidence="2" id="KW-0812">Transmembrane</keyword>
<feature type="region of interest" description="Disordered" evidence="1">
    <location>
        <begin position="249"/>
        <end position="269"/>
    </location>
</feature>